<evidence type="ECO:0000313" key="10">
    <source>
        <dbReference type="Proteomes" id="UP001597112"/>
    </source>
</evidence>
<evidence type="ECO:0000256" key="2">
    <source>
        <dbReference type="ARBA" id="ARBA00022475"/>
    </source>
</evidence>
<dbReference type="PANTHER" id="PTHR30572:SF18">
    <property type="entry name" value="ABC-TYPE MACROLIDE FAMILY EXPORT SYSTEM PERMEASE COMPONENT 2"/>
    <property type="match status" value="1"/>
</dbReference>
<evidence type="ECO:0000313" key="9">
    <source>
        <dbReference type="EMBL" id="MFD0999672.1"/>
    </source>
</evidence>
<evidence type="ECO:0000259" key="7">
    <source>
        <dbReference type="Pfam" id="PF02687"/>
    </source>
</evidence>
<keyword evidence="5 6" id="KW-0472">Membrane</keyword>
<dbReference type="InterPro" id="IPR050250">
    <property type="entry name" value="Macrolide_Exporter_MacB"/>
</dbReference>
<proteinExistence type="predicted"/>
<evidence type="ECO:0000256" key="6">
    <source>
        <dbReference type="SAM" id="Phobius"/>
    </source>
</evidence>
<feature type="transmembrane region" description="Helical" evidence="6">
    <location>
        <begin position="637"/>
        <end position="664"/>
    </location>
</feature>
<feature type="transmembrane region" description="Helical" evidence="6">
    <location>
        <begin position="368"/>
        <end position="390"/>
    </location>
</feature>
<dbReference type="Pfam" id="PF02687">
    <property type="entry name" value="FtsX"/>
    <property type="match status" value="2"/>
</dbReference>
<protein>
    <submittedName>
        <fullName evidence="9">ABC transporter permease</fullName>
    </submittedName>
</protein>
<name>A0ABW3K3U4_9BACT</name>
<evidence type="ECO:0000256" key="5">
    <source>
        <dbReference type="ARBA" id="ARBA00023136"/>
    </source>
</evidence>
<feature type="transmembrane region" description="Helical" evidence="6">
    <location>
        <begin position="723"/>
        <end position="747"/>
    </location>
</feature>
<dbReference type="RefSeq" id="WP_377578565.1">
    <property type="nucleotide sequence ID" value="NZ_JBHTKA010000002.1"/>
</dbReference>
<reference evidence="10" key="1">
    <citation type="journal article" date="2019" name="Int. J. Syst. Evol. Microbiol.">
        <title>The Global Catalogue of Microorganisms (GCM) 10K type strain sequencing project: providing services to taxonomists for standard genome sequencing and annotation.</title>
        <authorList>
            <consortium name="The Broad Institute Genomics Platform"/>
            <consortium name="The Broad Institute Genome Sequencing Center for Infectious Disease"/>
            <person name="Wu L."/>
            <person name="Ma J."/>
        </authorList>
    </citation>
    <scope>NUCLEOTIDE SEQUENCE [LARGE SCALE GENOMIC DNA]</scope>
    <source>
        <strain evidence="10">CCUG 58938</strain>
    </source>
</reference>
<feature type="domain" description="MacB-like periplasmic core" evidence="8">
    <location>
        <begin position="19"/>
        <end position="226"/>
    </location>
</feature>
<feature type="transmembrane region" description="Helical" evidence="6">
    <location>
        <begin position="271"/>
        <end position="295"/>
    </location>
</feature>
<dbReference type="InterPro" id="IPR003838">
    <property type="entry name" value="ABC3_permease_C"/>
</dbReference>
<dbReference type="PROSITE" id="PS51257">
    <property type="entry name" value="PROKAR_LIPOPROTEIN"/>
    <property type="match status" value="1"/>
</dbReference>
<evidence type="ECO:0000256" key="4">
    <source>
        <dbReference type="ARBA" id="ARBA00022989"/>
    </source>
</evidence>
<dbReference type="Pfam" id="PF12704">
    <property type="entry name" value="MacB_PCD"/>
    <property type="match status" value="1"/>
</dbReference>
<keyword evidence="2" id="KW-1003">Cell membrane</keyword>
<evidence type="ECO:0000259" key="8">
    <source>
        <dbReference type="Pfam" id="PF12704"/>
    </source>
</evidence>
<comment type="caution">
    <text evidence="9">The sequence shown here is derived from an EMBL/GenBank/DDBJ whole genome shotgun (WGS) entry which is preliminary data.</text>
</comment>
<gene>
    <name evidence="9" type="ORF">ACFQ21_10155</name>
</gene>
<keyword evidence="10" id="KW-1185">Reference proteome</keyword>
<feature type="transmembrane region" description="Helical" evidence="6">
    <location>
        <begin position="20"/>
        <end position="41"/>
    </location>
</feature>
<accession>A0ABW3K3U4</accession>
<feature type="transmembrane region" description="Helical" evidence="6">
    <location>
        <begin position="326"/>
        <end position="348"/>
    </location>
</feature>
<evidence type="ECO:0000256" key="1">
    <source>
        <dbReference type="ARBA" id="ARBA00004651"/>
    </source>
</evidence>
<feature type="domain" description="ABC3 transporter permease C-terminal" evidence="7">
    <location>
        <begin position="644"/>
        <end position="754"/>
    </location>
</feature>
<comment type="subcellular location">
    <subcellularLocation>
        <location evidence="1">Cell membrane</location>
        <topology evidence="1">Multi-pass membrane protein</topology>
    </subcellularLocation>
</comment>
<dbReference type="InterPro" id="IPR025857">
    <property type="entry name" value="MacB_PCD"/>
</dbReference>
<keyword evidence="4 6" id="KW-1133">Transmembrane helix</keyword>
<dbReference type="EMBL" id="JBHTKA010000002">
    <property type="protein sequence ID" value="MFD0999672.1"/>
    <property type="molecule type" value="Genomic_DNA"/>
</dbReference>
<keyword evidence="3 6" id="KW-0812">Transmembrane</keyword>
<sequence length="764" mass="84516">MLYHMRLALRHLLKRKLYSVVIIASLALGFACTNFLITFVISETQTDNFHPYSNNTYQLFSNDPFGDNGQIAYIPASTRDYIGQNFAEAKTICQVGILNNAEFVTANGSFRDVTAINVDDPFFSVFNFPLRAGSSAHALGSDKIVISKAKAQAWFSTEDVLDKLITLEVGDTSRVLKIAGILDDAPGNSHLHFDVVMHHSVLSNLWGGGASYIVMPAGSHTDSFVAKINKDSNCPGLLGPGSMRYSMAPLQDSYFNATNKMPFMRTRSQSFVTITALVCGLIMIMSSFNFINLLLLSIQARAKEAGVKKTLGISVLQMLNGALAEIFLYVSSAFVFALLLLWTGLPYFNTILETSLSWSHFTRLEILLTAALVVTILGVIAVIWSAIHQWRIPSVRLMKNARVQVSFNKTLFTLQFVISITLAICATTIIRQMNFLENEPLGFNRNIILLSTPGKHDAVTPAVLKQQLLQIPGIQQVALCNGHPISGNSIVRYDLEDDKFYTPYLFSGDEDYIRTLDLTLTEGKLPAAGSTDKLVNQKLVKYFNLKQPVGELIPGTKDRISGVVKDFTCVSFKEEIPPAIIATVATAPKLVVDFSGSDWTTLIPRIEAIWKTIYPADVFSYRLIQEDLLQKYKADIFFYKTIVSFSAISMLISCFGLFALSWAVASGKTKEIGIRKVLGARTEDILQLLTVTFVTRIAAAFILAAPVAYYLMQGWLENFVYRISLSIMLFVITAALVLVIAIITLSFQTIKAALTNPVEELKSE</sequence>
<feature type="transmembrane region" description="Helical" evidence="6">
    <location>
        <begin position="685"/>
        <end position="711"/>
    </location>
</feature>
<dbReference type="Proteomes" id="UP001597112">
    <property type="component" value="Unassembled WGS sequence"/>
</dbReference>
<dbReference type="PANTHER" id="PTHR30572">
    <property type="entry name" value="MEMBRANE COMPONENT OF TRANSPORTER-RELATED"/>
    <property type="match status" value="1"/>
</dbReference>
<feature type="transmembrane region" description="Helical" evidence="6">
    <location>
        <begin position="411"/>
        <end position="430"/>
    </location>
</feature>
<evidence type="ECO:0000256" key="3">
    <source>
        <dbReference type="ARBA" id="ARBA00022692"/>
    </source>
</evidence>
<organism evidence="9 10">
    <name type="scientific">Ohtaekwangia kribbensis</name>
    <dbReference type="NCBI Taxonomy" id="688913"/>
    <lineage>
        <taxon>Bacteria</taxon>
        <taxon>Pseudomonadati</taxon>
        <taxon>Bacteroidota</taxon>
        <taxon>Cytophagia</taxon>
        <taxon>Cytophagales</taxon>
        <taxon>Fulvivirgaceae</taxon>
        <taxon>Ohtaekwangia</taxon>
    </lineage>
</organism>
<feature type="domain" description="ABC3 transporter permease C-terminal" evidence="7">
    <location>
        <begin position="279"/>
        <end position="386"/>
    </location>
</feature>